<accession>A0ABU7X1B8</accession>
<dbReference type="RefSeq" id="WP_331788687.1">
    <property type="nucleotide sequence ID" value="NZ_JAVFKM010000017.1"/>
</dbReference>
<sequence>MMCTLLTTGDGVPGRIAPTLAEIFGVPVPEVDVCDAWDLENRNWEASVTCEYMALDGDLSWSLAITAGDTPHISEEELALAVARALRVVVIFPSDYPDISWIDRVATPAGEVGYVNTVEEEGEPPRWTVAVSEVSVSAFPHAEVRRIPEIIKPLQLPTPLTDACVPGGSRWRDTVWPLLNWERLTARMEADWPPSGWYPVSMYIEDLELRDQVPGVIAQLPAELQQPVQAALEQVDRTYHRLTTEDGGASLAEAAESSFAGRVWYWHRRPSNPPWDKAN</sequence>
<name>A0ABU7X1B8_9ACTN</name>
<evidence type="ECO:0000313" key="2">
    <source>
        <dbReference type="Proteomes" id="UP001348265"/>
    </source>
</evidence>
<proteinExistence type="predicted"/>
<dbReference type="Proteomes" id="UP001348265">
    <property type="component" value="Unassembled WGS sequence"/>
</dbReference>
<comment type="caution">
    <text evidence="1">The sequence shown here is derived from an EMBL/GenBank/DDBJ whole genome shotgun (WGS) entry which is preliminary data.</text>
</comment>
<keyword evidence="2" id="KW-1185">Reference proteome</keyword>
<organism evidence="1 2">
    <name type="scientific">Streptomyces chrestomyceticus</name>
    <dbReference type="NCBI Taxonomy" id="68185"/>
    <lineage>
        <taxon>Bacteria</taxon>
        <taxon>Bacillati</taxon>
        <taxon>Actinomycetota</taxon>
        <taxon>Actinomycetes</taxon>
        <taxon>Kitasatosporales</taxon>
        <taxon>Streptomycetaceae</taxon>
        <taxon>Streptomyces</taxon>
    </lineage>
</organism>
<dbReference type="EMBL" id="JAVFKM010000017">
    <property type="protein sequence ID" value="MEF3117199.1"/>
    <property type="molecule type" value="Genomic_DNA"/>
</dbReference>
<protein>
    <submittedName>
        <fullName evidence="1">Uncharacterized protein</fullName>
    </submittedName>
</protein>
<evidence type="ECO:0000313" key="1">
    <source>
        <dbReference type="EMBL" id="MEF3117199.1"/>
    </source>
</evidence>
<gene>
    <name evidence="1" type="ORF">RB636_28905</name>
</gene>
<reference evidence="1 2" key="1">
    <citation type="submission" date="2023-08" db="EMBL/GenBank/DDBJ databases">
        <authorList>
            <person name="Sharma P."/>
            <person name="Verma V."/>
            <person name="Mohan M.K."/>
            <person name="Dubey A.K."/>
        </authorList>
    </citation>
    <scope>NUCLEOTIDE SEQUENCE [LARGE SCALE GENOMIC DNA]</scope>
    <source>
        <strain evidence="1 2">ADP4</strain>
    </source>
</reference>